<sequence length="71" mass="7827">MRQVGLEAKSALRALVLVAADRSEEAMDEKGVDRSNGQWRWRGSKPWTAAAMWIEAKSGLATWGKSATHVD</sequence>
<protein>
    <submittedName>
        <fullName evidence="1">Uncharacterized protein</fullName>
    </submittedName>
</protein>
<organism evidence="1 2">
    <name type="scientific">Oryza meyeriana var. granulata</name>
    <dbReference type="NCBI Taxonomy" id="110450"/>
    <lineage>
        <taxon>Eukaryota</taxon>
        <taxon>Viridiplantae</taxon>
        <taxon>Streptophyta</taxon>
        <taxon>Embryophyta</taxon>
        <taxon>Tracheophyta</taxon>
        <taxon>Spermatophyta</taxon>
        <taxon>Magnoliopsida</taxon>
        <taxon>Liliopsida</taxon>
        <taxon>Poales</taxon>
        <taxon>Poaceae</taxon>
        <taxon>BOP clade</taxon>
        <taxon>Oryzoideae</taxon>
        <taxon>Oryzeae</taxon>
        <taxon>Oryzinae</taxon>
        <taxon>Oryza</taxon>
        <taxon>Oryza meyeriana</taxon>
    </lineage>
</organism>
<dbReference type="AlphaFoldDB" id="A0A6G1DBN7"/>
<evidence type="ECO:0000313" key="1">
    <source>
        <dbReference type="EMBL" id="KAF0909867.1"/>
    </source>
</evidence>
<proteinExistence type="predicted"/>
<accession>A0A6G1DBN7</accession>
<name>A0A6G1DBN7_9ORYZ</name>
<comment type="caution">
    <text evidence="1">The sequence shown here is derived from an EMBL/GenBank/DDBJ whole genome shotgun (WGS) entry which is preliminary data.</text>
</comment>
<keyword evidence="2" id="KW-1185">Reference proteome</keyword>
<gene>
    <name evidence="1" type="ORF">E2562_000179</name>
</gene>
<evidence type="ECO:0000313" key="2">
    <source>
        <dbReference type="Proteomes" id="UP000479710"/>
    </source>
</evidence>
<reference evidence="1 2" key="1">
    <citation type="submission" date="2019-11" db="EMBL/GenBank/DDBJ databases">
        <title>Whole genome sequence of Oryza granulata.</title>
        <authorList>
            <person name="Li W."/>
        </authorList>
    </citation>
    <scope>NUCLEOTIDE SEQUENCE [LARGE SCALE GENOMIC DNA]</scope>
    <source>
        <strain evidence="2">cv. Menghai</strain>
        <tissue evidence="1">Leaf</tissue>
    </source>
</reference>
<dbReference type="Proteomes" id="UP000479710">
    <property type="component" value="Unassembled WGS sequence"/>
</dbReference>
<dbReference type="EMBL" id="SPHZ02000006">
    <property type="protein sequence ID" value="KAF0909867.1"/>
    <property type="molecule type" value="Genomic_DNA"/>
</dbReference>